<gene>
    <name evidence="2" type="ORF">FEM55_19840</name>
</gene>
<evidence type="ECO:0000313" key="3">
    <source>
        <dbReference type="Proteomes" id="UP000309788"/>
    </source>
</evidence>
<dbReference type="RefSeq" id="WP_138283144.1">
    <property type="nucleotide sequence ID" value="NZ_BMGE01000006.1"/>
</dbReference>
<name>A0A5R9K7F6_9BACT</name>
<protein>
    <recommendedName>
        <fullName evidence="4">YD repeat-containing protein</fullName>
    </recommendedName>
</protein>
<dbReference type="OrthoDB" id="932488at2"/>
<evidence type="ECO:0000256" key="1">
    <source>
        <dbReference type="SAM" id="SignalP"/>
    </source>
</evidence>
<feature type="signal peptide" evidence="1">
    <location>
        <begin position="1"/>
        <end position="21"/>
    </location>
</feature>
<dbReference type="Proteomes" id="UP000309788">
    <property type="component" value="Unassembled WGS sequence"/>
</dbReference>
<dbReference type="Gene3D" id="2.180.10.10">
    <property type="entry name" value="RHS repeat-associated core"/>
    <property type="match status" value="1"/>
</dbReference>
<evidence type="ECO:0008006" key="4">
    <source>
        <dbReference type="Google" id="ProtNLM"/>
    </source>
</evidence>
<accession>A0A5R9K7F6</accession>
<dbReference type="PROSITE" id="PS51257">
    <property type="entry name" value="PROKAR_LIPOPROTEIN"/>
    <property type="match status" value="1"/>
</dbReference>
<keyword evidence="3" id="KW-1185">Reference proteome</keyword>
<keyword evidence="1" id="KW-0732">Signal</keyword>
<sequence>MKFTYRLLSCLLLLTALGCQTENETVVPDQQASSSGTARVSVTNLRLKQMLVSGNNGGLGPMFTTTYFKYNPNNQLEKATAPTSTMAGKLTYEYIYDQQGRLSVYRVLNENPNNEGSIGVQSTFTRSSGKIVQAYARVQASGQLLPPYLEPNLKTTYRINGQGQIIEQIQEGIVRYGSETSQRLVYTYENGNVVKQKMVNAQSQTEFTITYKYDNKVNPFYQKSYLFDPALHCSRNNVVSAQFNSNPPQLRKYTYNAQGLPLTQTYVSTGAVLSYVYEINEGSVVK</sequence>
<reference evidence="2 3" key="1">
    <citation type="submission" date="2019-05" db="EMBL/GenBank/DDBJ databases">
        <authorList>
            <person name="Qu J.-H."/>
        </authorList>
    </citation>
    <scope>NUCLEOTIDE SEQUENCE [LARGE SCALE GENOMIC DNA]</scope>
    <source>
        <strain evidence="2 3">Z12</strain>
    </source>
</reference>
<dbReference type="EMBL" id="VCEI01000029">
    <property type="protein sequence ID" value="TLU89790.1"/>
    <property type="molecule type" value="Genomic_DNA"/>
</dbReference>
<dbReference type="AlphaFoldDB" id="A0A5R9K7F6"/>
<feature type="chain" id="PRO_5024463690" description="YD repeat-containing protein" evidence="1">
    <location>
        <begin position="22"/>
        <end position="286"/>
    </location>
</feature>
<comment type="caution">
    <text evidence="2">The sequence shown here is derived from an EMBL/GenBank/DDBJ whole genome shotgun (WGS) entry which is preliminary data.</text>
</comment>
<evidence type="ECO:0000313" key="2">
    <source>
        <dbReference type="EMBL" id="TLU89790.1"/>
    </source>
</evidence>
<proteinExistence type="predicted"/>
<organism evidence="2 3">
    <name type="scientific">Dyadobacter sediminis</name>
    <dbReference type="NCBI Taxonomy" id="1493691"/>
    <lineage>
        <taxon>Bacteria</taxon>
        <taxon>Pseudomonadati</taxon>
        <taxon>Bacteroidota</taxon>
        <taxon>Cytophagia</taxon>
        <taxon>Cytophagales</taxon>
        <taxon>Spirosomataceae</taxon>
        <taxon>Dyadobacter</taxon>
    </lineage>
</organism>